<dbReference type="PANTHER" id="PTHR42935:SF1">
    <property type="entry name" value="SLR0930 PROTEIN"/>
    <property type="match status" value="1"/>
</dbReference>
<dbReference type="GO" id="GO:0005524">
    <property type="term" value="F:ATP binding"/>
    <property type="evidence" value="ECO:0007669"/>
    <property type="project" value="UniProtKB-KW"/>
</dbReference>
<dbReference type="PANTHER" id="PTHR42935">
    <property type="entry name" value="SLR0930 PROTEIN"/>
    <property type="match status" value="1"/>
</dbReference>
<keyword evidence="2" id="KW-1185">Reference proteome</keyword>
<dbReference type="SUPFAM" id="SSF52540">
    <property type="entry name" value="P-loop containing nucleoside triphosphate hydrolases"/>
    <property type="match status" value="1"/>
</dbReference>
<dbReference type="InterPro" id="IPR008533">
    <property type="entry name" value="DUF815"/>
</dbReference>
<keyword evidence="1" id="KW-0547">Nucleotide-binding</keyword>
<dbReference type="Pfam" id="PF05673">
    <property type="entry name" value="DUF815"/>
    <property type="match status" value="1"/>
</dbReference>
<reference evidence="1" key="1">
    <citation type="submission" date="2022-09" db="EMBL/GenBank/DDBJ databases">
        <title>Culturomic study of gut microbiota in children with autism spectrum disorder.</title>
        <authorList>
            <person name="Efimov B.A."/>
            <person name="Chaplin A.V."/>
            <person name="Sokolova S.R."/>
            <person name="Pikina A.P."/>
            <person name="Korzhanova M."/>
            <person name="Belova V."/>
            <person name="Korostin D."/>
        </authorList>
    </citation>
    <scope>NUCLEOTIDE SEQUENCE</scope>
    <source>
        <strain evidence="1">ASD5510</strain>
    </source>
</reference>
<evidence type="ECO:0000313" key="1">
    <source>
        <dbReference type="EMBL" id="MCU7377015.1"/>
    </source>
</evidence>
<name>A0A9J6QRQ8_9FIRM</name>
<organism evidence="1 2">
    <name type="scientific">Hominibacterium faecale</name>
    <dbReference type="NCBI Taxonomy" id="2839743"/>
    <lineage>
        <taxon>Bacteria</taxon>
        <taxon>Bacillati</taxon>
        <taxon>Bacillota</taxon>
        <taxon>Clostridia</taxon>
        <taxon>Peptostreptococcales</taxon>
        <taxon>Anaerovoracaceae</taxon>
        <taxon>Hominibacterium</taxon>
    </lineage>
</organism>
<dbReference type="RefSeq" id="WP_148397865.1">
    <property type="nucleotide sequence ID" value="NZ_JAJAGH010000005.1"/>
</dbReference>
<keyword evidence="1" id="KW-0067">ATP-binding</keyword>
<comment type="caution">
    <text evidence="1">The sequence shown here is derived from an EMBL/GenBank/DDBJ whole genome shotgun (WGS) entry which is preliminary data.</text>
</comment>
<dbReference type="Gene3D" id="3.40.50.300">
    <property type="entry name" value="P-loop containing nucleotide triphosphate hydrolases"/>
    <property type="match status" value="1"/>
</dbReference>
<gene>
    <name evidence="1" type="ORF">OBO34_01460</name>
</gene>
<dbReference type="InterPro" id="IPR027417">
    <property type="entry name" value="P-loop_NTPase"/>
</dbReference>
<sequence>MKKKLAELNLKLNSLVIFRDLLTDPVIANFQIMADAIEEKESRKQVEAYCQFTSCLYQANANLSVYINNVLLNDDNFYVKEKACGSLVSQAVEACLFSELDILQELSQITSQSIRDLINYKGFLPDWETTIFDFRYDYQERIHKLPYTGYGIYSKYSVFRLKSDRIVPVKHPDGQKLEELFGYEREQALIIKNTQALLSGEGASNMLLYGDAGTGKSSTIKAVCNHYADQGLRLLEVKKNEIYRIPYVIEELSNNPLKFVVFIDDLSFTSNDDNFSALKAILEGSVSACGKNIAIYATSNRRHLVKETMGDRAGDELHINDTLQETMSLAARFGLTITYQRPDKEEYLNIVENLAKDYGVDMPKDELFRKAEAHALRCNGRSPRVAKQFIELVKIGI</sequence>
<dbReference type="CDD" id="cd00009">
    <property type="entry name" value="AAA"/>
    <property type="match status" value="1"/>
</dbReference>
<evidence type="ECO:0000313" key="2">
    <source>
        <dbReference type="Proteomes" id="UP001065549"/>
    </source>
</evidence>
<accession>A0A9J6QRQ8</accession>
<dbReference type="EMBL" id="JAOSHN010000001">
    <property type="protein sequence ID" value="MCU7377015.1"/>
    <property type="molecule type" value="Genomic_DNA"/>
</dbReference>
<protein>
    <submittedName>
        <fullName evidence="1">ATP-binding protein</fullName>
    </submittedName>
</protein>
<dbReference type="AlphaFoldDB" id="A0A9J6QRQ8"/>
<dbReference type="Proteomes" id="UP001065549">
    <property type="component" value="Unassembled WGS sequence"/>
</dbReference>
<proteinExistence type="predicted"/>